<dbReference type="SMART" id="SM00345">
    <property type="entry name" value="HTH_GNTR"/>
    <property type="match status" value="1"/>
</dbReference>
<evidence type="ECO:0000313" key="6">
    <source>
        <dbReference type="Proteomes" id="UP000184447"/>
    </source>
</evidence>
<accession>A0A1M5QDZ2</accession>
<keyword evidence="2" id="KW-0238">DNA-binding</keyword>
<sequence length="142" mass="16456">MLKIDSRSSRPIYEQIIEGMKVNILKGIILPGEKLPSVRELSSMITANPNTVSKAYRELERQKVIETIRGRGTYVSSDYKPKLEEDRMKVLKEDIKKIIIEAHYMGIEKKDLLEIMNNFYEEVNVNFKSKGSEKNDKSFQSL</sequence>
<dbReference type="RefSeq" id="WP_073335764.1">
    <property type="nucleotide sequence ID" value="NZ_FQXM01000002.1"/>
</dbReference>
<dbReference type="PANTHER" id="PTHR38445:SF9">
    <property type="entry name" value="HTH-TYPE TRANSCRIPTIONAL REPRESSOR YTRA"/>
    <property type="match status" value="1"/>
</dbReference>
<protein>
    <submittedName>
        <fullName evidence="5">Transcriptional regulator, GntR family</fullName>
    </submittedName>
</protein>
<organism evidence="5 6">
    <name type="scientific">Clostridium grantii DSM 8605</name>
    <dbReference type="NCBI Taxonomy" id="1121316"/>
    <lineage>
        <taxon>Bacteria</taxon>
        <taxon>Bacillati</taxon>
        <taxon>Bacillota</taxon>
        <taxon>Clostridia</taxon>
        <taxon>Eubacteriales</taxon>
        <taxon>Clostridiaceae</taxon>
        <taxon>Clostridium</taxon>
    </lineage>
</organism>
<dbReference type="PROSITE" id="PS50949">
    <property type="entry name" value="HTH_GNTR"/>
    <property type="match status" value="1"/>
</dbReference>
<keyword evidence="3" id="KW-0804">Transcription</keyword>
<dbReference type="GO" id="GO:0003700">
    <property type="term" value="F:DNA-binding transcription factor activity"/>
    <property type="evidence" value="ECO:0007669"/>
    <property type="project" value="InterPro"/>
</dbReference>
<evidence type="ECO:0000259" key="4">
    <source>
        <dbReference type="PROSITE" id="PS50949"/>
    </source>
</evidence>
<dbReference type="Pfam" id="PF00392">
    <property type="entry name" value="GntR"/>
    <property type="match status" value="1"/>
</dbReference>
<dbReference type="Proteomes" id="UP000184447">
    <property type="component" value="Unassembled WGS sequence"/>
</dbReference>
<dbReference type="InterPro" id="IPR036390">
    <property type="entry name" value="WH_DNA-bd_sf"/>
</dbReference>
<reference evidence="5 6" key="1">
    <citation type="submission" date="2016-11" db="EMBL/GenBank/DDBJ databases">
        <authorList>
            <person name="Jaros S."/>
            <person name="Januszkiewicz K."/>
            <person name="Wedrychowicz H."/>
        </authorList>
    </citation>
    <scope>NUCLEOTIDE SEQUENCE [LARGE SCALE GENOMIC DNA]</scope>
    <source>
        <strain evidence="5 6">DSM 8605</strain>
    </source>
</reference>
<dbReference type="PANTHER" id="PTHR38445">
    <property type="entry name" value="HTH-TYPE TRANSCRIPTIONAL REPRESSOR YTRA"/>
    <property type="match status" value="1"/>
</dbReference>
<dbReference type="OrthoDB" id="9801546at2"/>
<evidence type="ECO:0000256" key="3">
    <source>
        <dbReference type="ARBA" id="ARBA00023163"/>
    </source>
</evidence>
<feature type="domain" description="HTH gntR-type" evidence="4">
    <location>
        <begin position="10"/>
        <end position="78"/>
    </location>
</feature>
<dbReference type="AlphaFoldDB" id="A0A1M5QDZ2"/>
<dbReference type="InterPro" id="IPR036388">
    <property type="entry name" value="WH-like_DNA-bd_sf"/>
</dbReference>
<dbReference type="Gene3D" id="1.10.10.10">
    <property type="entry name" value="Winged helix-like DNA-binding domain superfamily/Winged helix DNA-binding domain"/>
    <property type="match status" value="1"/>
</dbReference>
<name>A0A1M5QDZ2_9CLOT</name>
<evidence type="ECO:0000313" key="5">
    <source>
        <dbReference type="EMBL" id="SHH12385.1"/>
    </source>
</evidence>
<keyword evidence="6" id="KW-1185">Reference proteome</keyword>
<gene>
    <name evidence="5" type="ORF">SAMN02745207_00036</name>
</gene>
<dbReference type="GO" id="GO:0003677">
    <property type="term" value="F:DNA binding"/>
    <property type="evidence" value="ECO:0007669"/>
    <property type="project" value="UniProtKB-KW"/>
</dbReference>
<dbReference type="STRING" id="1121316.SAMN02745207_00036"/>
<evidence type="ECO:0000256" key="2">
    <source>
        <dbReference type="ARBA" id="ARBA00023125"/>
    </source>
</evidence>
<proteinExistence type="predicted"/>
<evidence type="ECO:0000256" key="1">
    <source>
        <dbReference type="ARBA" id="ARBA00023015"/>
    </source>
</evidence>
<dbReference type="CDD" id="cd07377">
    <property type="entry name" value="WHTH_GntR"/>
    <property type="match status" value="1"/>
</dbReference>
<keyword evidence="1" id="KW-0805">Transcription regulation</keyword>
<dbReference type="EMBL" id="FQXM01000002">
    <property type="protein sequence ID" value="SHH12385.1"/>
    <property type="molecule type" value="Genomic_DNA"/>
</dbReference>
<dbReference type="SUPFAM" id="SSF46785">
    <property type="entry name" value="Winged helix' DNA-binding domain"/>
    <property type="match status" value="1"/>
</dbReference>
<dbReference type="InterPro" id="IPR000524">
    <property type="entry name" value="Tscrpt_reg_HTH_GntR"/>
</dbReference>